<accession>E3MAF8</accession>
<evidence type="ECO:0000313" key="1">
    <source>
        <dbReference type="EMBL" id="EFO96693.1"/>
    </source>
</evidence>
<name>E3MAF8_CAERE</name>
<keyword evidence="2" id="KW-1185">Reference proteome</keyword>
<dbReference type="HOGENOM" id="CLU_1246390_0_0_1"/>
<sequence length="222" mass="26375">MVPSINDNDFDAKLAERVRLLEARAQQEKTKSQLQAEKPVTAQKVQSYLFNGTRYFTYGQTSMSSHHAKCQVVEETQETALHFNRNDFNQNFLAWMYRQQHIPVGNHNGTTRNGYPRQYAAYQNADIMDIYHMERVYYSLYGEKFSEMYYDGNFLHLGYNRYTGMFNHKNLHTTKFLQLNWMCQTSCKIGRKKAPNPTFEDILKLPVENRFWYPERDHSVYS</sequence>
<protein>
    <submittedName>
        <fullName evidence="1">Uncharacterized protein</fullName>
    </submittedName>
</protein>
<dbReference type="EMBL" id="DS268431">
    <property type="protein sequence ID" value="EFO96693.1"/>
    <property type="molecule type" value="Genomic_DNA"/>
</dbReference>
<evidence type="ECO:0000313" key="2">
    <source>
        <dbReference type="Proteomes" id="UP000008281"/>
    </source>
</evidence>
<organism evidence="2">
    <name type="scientific">Caenorhabditis remanei</name>
    <name type="common">Caenorhabditis vulgaris</name>
    <dbReference type="NCBI Taxonomy" id="31234"/>
    <lineage>
        <taxon>Eukaryota</taxon>
        <taxon>Metazoa</taxon>
        <taxon>Ecdysozoa</taxon>
        <taxon>Nematoda</taxon>
        <taxon>Chromadorea</taxon>
        <taxon>Rhabditida</taxon>
        <taxon>Rhabditina</taxon>
        <taxon>Rhabditomorpha</taxon>
        <taxon>Rhabditoidea</taxon>
        <taxon>Rhabditidae</taxon>
        <taxon>Peloderinae</taxon>
        <taxon>Caenorhabditis</taxon>
    </lineage>
</organism>
<dbReference type="AlphaFoldDB" id="E3MAF8"/>
<gene>
    <name evidence="1" type="ORF">CRE_17158</name>
</gene>
<proteinExistence type="predicted"/>
<dbReference type="Proteomes" id="UP000008281">
    <property type="component" value="Unassembled WGS sequence"/>
</dbReference>
<reference evidence="1" key="1">
    <citation type="submission" date="2007-07" db="EMBL/GenBank/DDBJ databases">
        <title>PCAP assembly of the Caenorhabditis remanei genome.</title>
        <authorList>
            <consortium name="The Caenorhabditis remanei Sequencing Consortium"/>
            <person name="Wilson R.K."/>
        </authorList>
    </citation>
    <scope>NUCLEOTIDE SEQUENCE [LARGE SCALE GENOMIC DNA]</scope>
    <source>
        <strain evidence="1">PB4641</strain>
    </source>
</reference>